<organism evidence="4 5">
    <name type="scientific">Paracoccus pacificus</name>
    <dbReference type="NCBI Taxonomy" id="1463598"/>
    <lineage>
        <taxon>Bacteria</taxon>
        <taxon>Pseudomonadati</taxon>
        <taxon>Pseudomonadota</taxon>
        <taxon>Alphaproteobacteria</taxon>
        <taxon>Rhodobacterales</taxon>
        <taxon>Paracoccaceae</taxon>
        <taxon>Paracoccus</taxon>
    </lineage>
</organism>
<dbReference type="Pfam" id="PF12450">
    <property type="entry name" value="vWF_A"/>
    <property type="match status" value="1"/>
</dbReference>
<feature type="transmembrane region" description="Helical" evidence="2">
    <location>
        <begin position="12"/>
        <end position="31"/>
    </location>
</feature>
<evidence type="ECO:0000256" key="2">
    <source>
        <dbReference type="SAM" id="Phobius"/>
    </source>
</evidence>
<dbReference type="InterPro" id="IPR022156">
    <property type="entry name" value="Uncharacterised_YfbK_N"/>
</dbReference>
<accession>A0ABW4R2D3</accession>
<proteinExistence type="predicted"/>
<dbReference type="Pfam" id="PF12034">
    <property type="entry name" value="YfbK_C"/>
    <property type="match status" value="1"/>
</dbReference>
<keyword evidence="2" id="KW-1133">Transmembrane helix</keyword>
<feature type="compositionally biased region" description="Low complexity" evidence="1">
    <location>
        <begin position="122"/>
        <end position="131"/>
    </location>
</feature>
<dbReference type="RefSeq" id="WP_379139469.1">
    <property type="nucleotide sequence ID" value="NZ_JBHUEN010000003.1"/>
</dbReference>
<dbReference type="Gene3D" id="3.40.50.410">
    <property type="entry name" value="von Willebrand factor, type A domain"/>
    <property type="match status" value="1"/>
</dbReference>
<dbReference type="InterPro" id="IPR002035">
    <property type="entry name" value="VWF_A"/>
</dbReference>
<name>A0ABW4R2D3_9RHOB</name>
<comment type="caution">
    <text evidence="4">The sequence shown here is derived from an EMBL/GenBank/DDBJ whole genome shotgun (WGS) entry which is preliminary data.</text>
</comment>
<evidence type="ECO:0000259" key="3">
    <source>
        <dbReference type="PROSITE" id="PS50234"/>
    </source>
</evidence>
<dbReference type="EMBL" id="JBHUEN010000003">
    <property type="protein sequence ID" value="MFD1880127.1"/>
    <property type="molecule type" value="Genomic_DNA"/>
</dbReference>
<evidence type="ECO:0000256" key="1">
    <source>
        <dbReference type="SAM" id="MobiDB-lite"/>
    </source>
</evidence>
<keyword evidence="2" id="KW-0472">Membrane</keyword>
<evidence type="ECO:0000313" key="4">
    <source>
        <dbReference type="EMBL" id="MFD1880127.1"/>
    </source>
</evidence>
<dbReference type="PANTHER" id="PTHR10579">
    <property type="entry name" value="CALCIUM-ACTIVATED CHLORIDE CHANNEL REGULATOR"/>
    <property type="match status" value="1"/>
</dbReference>
<dbReference type="SMART" id="SM00327">
    <property type="entry name" value="VWA"/>
    <property type="match status" value="1"/>
</dbReference>
<sequence length="659" mass="68847">MLSRLNTRSALAATTSVAALCIGLFIIMPQIRAPMPGETPPPAATATREEPAETVVAQDARSRENATQGDAPQPVTPAPTTTGPVTVTPTAPPATPPAPPVQVAPTQPPQTGPMPEPLSGDADASANVAAEAAADEAMPAPNATRRMAMPTPGVNGNAVAPYGGQTSDYISPEMVIMPPVVGDTEAFANADQNPVKVTAEDPVSTFSIDVDTASYGVVRSSLMAGALPPPDAVRIEEMINYFPYDYPAPTEAEAPFKASVSVMQTPWNADTQLVRIGLQGRMPAVAERPPLNLVFLIDTSGSMQDPDKLPLLKQSLRLMLGQLRPEDQVAMVAYAGSAGEVLPPTKAADSTKILAALDQLEAGGSTAGAEGLELAYRTAESMASDGEVSRILLATDGDFNVGISDPDALEKYVGRKRESGIYLSVLGFGRGNLDDATMQALAQNGNGQAAYIDTLQEAQKVLVDQLSGALFPIADDVKIQVEWNPATVAEYRLIGYETRTLAREDFNNDKVDAGEIGAGHTVTALYEITRLGSPALRNDALRYGSGTSTTGENAGADAAAGDKGSELGFLRLRYKDPGQSVSRLIETPIPADAGPADADARFAASIAGFGQLLTGAKYLGDWGWDDAIALGVESRGADPFGYRAEAIGLMRLAKSLSDQ</sequence>
<dbReference type="Proteomes" id="UP001597213">
    <property type="component" value="Unassembled WGS sequence"/>
</dbReference>
<feature type="domain" description="VWFA" evidence="3">
    <location>
        <begin position="292"/>
        <end position="470"/>
    </location>
</feature>
<gene>
    <name evidence="4" type="ORF">ACFSCT_00170</name>
</gene>
<dbReference type="PANTHER" id="PTHR10579:SF43">
    <property type="entry name" value="ZINC FINGER (C3HC4-TYPE RING FINGER) FAMILY PROTEIN"/>
    <property type="match status" value="1"/>
</dbReference>
<feature type="compositionally biased region" description="Pro residues" evidence="1">
    <location>
        <begin position="90"/>
        <end position="116"/>
    </location>
</feature>
<dbReference type="InterPro" id="IPR021908">
    <property type="entry name" value="YfbK_C"/>
</dbReference>
<keyword evidence="2" id="KW-0812">Transmembrane</keyword>
<dbReference type="PROSITE" id="PS50234">
    <property type="entry name" value="VWFA"/>
    <property type="match status" value="1"/>
</dbReference>
<feature type="region of interest" description="Disordered" evidence="1">
    <location>
        <begin position="32"/>
        <end position="131"/>
    </location>
</feature>
<dbReference type="InterPro" id="IPR051266">
    <property type="entry name" value="CLCR"/>
</dbReference>
<evidence type="ECO:0000313" key="5">
    <source>
        <dbReference type="Proteomes" id="UP001597213"/>
    </source>
</evidence>
<dbReference type="CDD" id="cd01465">
    <property type="entry name" value="vWA_subgroup"/>
    <property type="match status" value="1"/>
</dbReference>
<dbReference type="SUPFAM" id="SSF53300">
    <property type="entry name" value="vWA-like"/>
    <property type="match status" value="1"/>
</dbReference>
<feature type="compositionally biased region" description="Low complexity" evidence="1">
    <location>
        <begin position="78"/>
        <end position="89"/>
    </location>
</feature>
<dbReference type="Pfam" id="PF00092">
    <property type="entry name" value="VWA"/>
    <property type="match status" value="1"/>
</dbReference>
<dbReference type="InterPro" id="IPR036465">
    <property type="entry name" value="vWFA_dom_sf"/>
</dbReference>
<keyword evidence="5" id="KW-1185">Reference proteome</keyword>
<reference evidence="5" key="1">
    <citation type="journal article" date="2019" name="Int. J. Syst. Evol. Microbiol.">
        <title>The Global Catalogue of Microorganisms (GCM) 10K type strain sequencing project: providing services to taxonomists for standard genome sequencing and annotation.</title>
        <authorList>
            <consortium name="The Broad Institute Genomics Platform"/>
            <consortium name="The Broad Institute Genome Sequencing Center for Infectious Disease"/>
            <person name="Wu L."/>
            <person name="Ma J."/>
        </authorList>
    </citation>
    <scope>NUCLEOTIDE SEQUENCE [LARGE SCALE GENOMIC DNA]</scope>
    <source>
        <strain evidence="5">CCUG 56029</strain>
    </source>
</reference>
<protein>
    <submittedName>
        <fullName evidence="4">von Willebrand factor type A domain-containing protein</fullName>
    </submittedName>
</protein>